<comment type="caution">
    <text evidence="1">The sequence shown here is derived from an EMBL/GenBank/DDBJ whole genome shotgun (WGS) entry which is preliminary data.</text>
</comment>
<dbReference type="AlphaFoldDB" id="A0A0F8XEP2"/>
<name>A0A0F8XEP2_9ZZZZ</name>
<proteinExistence type="predicted"/>
<organism evidence="1">
    <name type="scientific">marine sediment metagenome</name>
    <dbReference type="NCBI Taxonomy" id="412755"/>
    <lineage>
        <taxon>unclassified sequences</taxon>
        <taxon>metagenomes</taxon>
        <taxon>ecological metagenomes</taxon>
    </lineage>
</organism>
<feature type="non-terminal residue" evidence="1">
    <location>
        <position position="137"/>
    </location>
</feature>
<reference evidence="1" key="1">
    <citation type="journal article" date="2015" name="Nature">
        <title>Complex archaea that bridge the gap between prokaryotes and eukaryotes.</title>
        <authorList>
            <person name="Spang A."/>
            <person name="Saw J.H."/>
            <person name="Jorgensen S.L."/>
            <person name="Zaremba-Niedzwiedzka K."/>
            <person name="Martijn J."/>
            <person name="Lind A.E."/>
            <person name="van Eijk R."/>
            <person name="Schleper C."/>
            <person name="Guy L."/>
            <person name="Ettema T.J."/>
        </authorList>
    </citation>
    <scope>NUCLEOTIDE SEQUENCE</scope>
</reference>
<evidence type="ECO:0000313" key="1">
    <source>
        <dbReference type="EMBL" id="KKK59400.1"/>
    </source>
</evidence>
<accession>A0A0F8XEP2</accession>
<protein>
    <submittedName>
        <fullName evidence="1">Uncharacterized protein</fullName>
    </submittedName>
</protein>
<gene>
    <name evidence="1" type="ORF">LCGC14_3034800</name>
</gene>
<dbReference type="EMBL" id="LAZR01063498">
    <property type="protein sequence ID" value="KKK59400.1"/>
    <property type="molecule type" value="Genomic_DNA"/>
</dbReference>
<sequence length="137" mass="16611">MNRAQKIRDKDLLPYLPVPWRSPPYGELYGISADYEAVRELNVYLKKAVLHQDWFKLVFKRPWWWWLLHPIRGRSIRRWVFATEVALRKEMDTINFYERMRKVMFESAEYGTSPAAAAVKEFRIMEEANMYQDIIKH</sequence>